<dbReference type="RefSeq" id="XP_040654697.1">
    <property type="nucleotide sequence ID" value="XM_040804593.1"/>
</dbReference>
<reference evidence="2 3" key="1">
    <citation type="journal article" date="2016" name="Sci. Rep.">
        <title>Insights into Adaptations to a Near-Obligate Nematode Endoparasitic Lifestyle from the Finished Genome of Drechmeria coniospora.</title>
        <authorList>
            <person name="Zhang L."/>
            <person name="Zhou Z."/>
            <person name="Guo Q."/>
            <person name="Fokkens L."/>
            <person name="Miskei M."/>
            <person name="Pocsi I."/>
            <person name="Zhang W."/>
            <person name="Chen M."/>
            <person name="Wang L."/>
            <person name="Sun Y."/>
            <person name="Donzelli B.G."/>
            <person name="Gibson D.M."/>
            <person name="Nelson D.R."/>
            <person name="Luo J.G."/>
            <person name="Rep M."/>
            <person name="Liu H."/>
            <person name="Yang S."/>
            <person name="Wang J."/>
            <person name="Krasnoff S.B."/>
            <person name="Xu Y."/>
            <person name="Molnar I."/>
            <person name="Lin M."/>
        </authorList>
    </citation>
    <scope>NUCLEOTIDE SEQUENCE [LARGE SCALE GENOMIC DNA]</scope>
    <source>
        <strain evidence="2 3">ARSEF 6962</strain>
    </source>
</reference>
<organism evidence="2 3">
    <name type="scientific">Drechmeria coniospora</name>
    <name type="common">Nematophagous fungus</name>
    <name type="synonym">Meria coniospora</name>
    <dbReference type="NCBI Taxonomy" id="98403"/>
    <lineage>
        <taxon>Eukaryota</taxon>
        <taxon>Fungi</taxon>
        <taxon>Dikarya</taxon>
        <taxon>Ascomycota</taxon>
        <taxon>Pezizomycotina</taxon>
        <taxon>Sordariomycetes</taxon>
        <taxon>Hypocreomycetidae</taxon>
        <taxon>Hypocreales</taxon>
        <taxon>Ophiocordycipitaceae</taxon>
        <taxon>Drechmeria</taxon>
    </lineage>
</organism>
<feature type="compositionally biased region" description="Acidic residues" evidence="1">
    <location>
        <begin position="159"/>
        <end position="170"/>
    </location>
</feature>
<feature type="compositionally biased region" description="Basic and acidic residues" evidence="1">
    <location>
        <begin position="321"/>
        <end position="343"/>
    </location>
</feature>
<protein>
    <recommendedName>
        <fullName evidence="4">AT hook, DNA-binding motif protein</fullName>
    </recommendedName>
</protein>
<dbReference type="STRING" id="98403.A0A151GE29"/>
<gene>
    <name evidence="2" type="ORF">DCS_07308</name>
</gene>
<dbReference type="EMBL" id="LAYC01000003">
    <property type="protein sequence ID" value="KYK55345.1"/>
    <property type="molecule type" value="Genomic_DNA"/>
</dbReference>
<dbReference type="AlphaFoldDB" id="A0A151GE29"/>
<evidence type="ECO:0008006" key="4">
    <source>
        <dbReference type="Google" id="ProtNLM"/>
    </source>
</evidence>
<keyword evidence="3" id="KW-1185">Reference proteome</keyword>
<dbReference type="GeneID" id="63719951"/>
<dbReference type="InParanoid" id="A0A151GE29"/>
<evidence type="ECO:0000313" key="2">
    <source>
        <dbReference type="EMBL" id="KYK55345.1"/>
    </source>
</evidence>
<feature type="compositionally biased region" description="Basic residues" evidence="1">
    <location>
        <begin position="348"/>
        <end position="359"/>
    </location>
</feature>
<feature type="compositionally biased region" description="Polar residues" evidence="1">
    <location>
        <begin position="76"/>
        <end position="85"/>
    </location>
</feature>
<accession>A0A151GE29</accession>
<comment type="caution">
    <text evidence="2">The sequence shown here is derived from an EMBL/GenBank/DDBJ whole genome shotgun (WGS) entry which is preliminary data.</text>
</comment>
<feature type="region of interest" description="Disordered" evidence="1">
    <location>
        <begin position="1"/>
        <end position="59"/>
    </location>
</feature>
<dbReference type="Proteomes" id="UP000076580">
    <property type="component" value="Chromosome 03"/>
</dbReference>
<feature type="compositionally biased region" description="Polar residues" evidence="1">
    <location>
        <begin position="49"/>
        <end position="59"/>
    </location>
</feature>
<feature type="compositionally biased region" description="Polar residues" evidence="1">
    <location>
        <begin position="195"/>
        <end position="204"/>
    </location>
</feature>
<proteinExistence type="predicted"/>
<feature type="compositionally biased region" description="Basic and acidic residues" evidence="1">
    <location>
        <begin position="391"/>
        <end position="401"/>
    </location>
</feature>
<evidence type="ECO:0000256" key="1">
    <source>
        <dbReference type="SAM" id="MobiDB-lite"/>
    </source>
</evidence>
<feature type="region of interest" description="Disordered" evidence="1">
    <location>
        <begin position="73"/>
        <end position="416"/>
    </location>
</feature>
<evidence type="ECO:0000313" key="3">
    <source>
        <dbReference type="Proteomes" id="UP000076580"/>
    </source>
</evidence>
<name>A0A151GE29_DRECN</name>
<sequence>MTHWRRTPNTRLQGGKMPPGIIADSDDSDASQSCSPLRQAPVPSDEGLTRSSDCASLATNSTDPAFFRSVFEEQNDAATRRTNGLSFDGRMSEHGGSRPLASLDMPISSHAKDLWDVPSSPEVKVRQPTKSKSERSKTVTTIKATRGLRAKIASLGYETESDVADGDDGETTARERKRRKLETQEGPLRSRRDANNNIKPVNTLSDDEVSSLEAMPKKDGLSPGAPGDGTAQKSCRISSRHRRRDSSPDQIATIHPGNNVGANSEVQRRHETGGVSSNGTLAAGDEEGPPTDGLAGLREKDDLDVSPATRPVQPRPRGRPRKEAGVAKERPIIVEGCHGKENDATTGAKKRGRPRKKAAASKGDTRISGDAPSVFNSHADDAISKGVPIEGRVEGGPRKYTEPANATENSSAEKVGSGLAEVVAEVDAEVDAEADAEVDAEVHAGVEGAVGAEAEDCRQHPPKGSCLVVSRSPTTTQNHEERAGAVSRSSRTEAAAKPAYRVGLSKKSRIAPLLKSFRK</sequence>
<feature type="region of interest" description="Disordered" evidence="1">
    <location>
        <begin position="452"/>
        <end position="500"/>
    </location>
</feature>